<dbReference type="InterPro" id="IPR012910">
    <property type="entry name" value="Plug_dom"/>
</dbReference>
<comment type="similarity">
    <text evidence="8 9">Belongs to the TonB-dependent receptor family.</text>
</comment>
<dbReference type="Gene3D" id="2.40.170.20">
    <property type="entry name" value="TonB-dependent receptor, beta-barrel domain"/>
    <property type="match status" value="1"/>
</dbReference>
<dbReference type="PROSITE" id="PS52016">
    <property type="entry name" value="TONB_DEPENDENT_REC_3"/>
    <property type="match status" value="1"/>
</dbReference>
<keyword evidence="3 8" id="KW-1134">Transmembrane beta strand</keyword>
<dbReference type="Gene3D" id="2.60.40.1120">
    <property type="entry name" value="Carboxypeptidase-like, regulatory domain"/>
    <property type="match status" value="1"/>
</dbReference>
<keyword evidence="13" id="KW-0675">Receptor</keyword>
<dbReference type="PANTHER" id="PTHR30069">
    <property type="entry name" value="TONB-DEPENDENT OUTER MEMBRANE RECEPTOR"/>
    <property type="match status" value="1"/>
</dbReference>
<dbReference type="SUPFAM" id="SSF49464">
    <property type="entry name" value="Carboxypeptidase regulatory domain-like"/>
    <property type="match status" value="1"/>
</dbReference>
<dbReference type="InterPro" id="IPR023996">
    <property type="entry name" value="TonB-dep_OMP_SusC/RagA"/>
</dbReference>
<comment type="caution">
    <text evidence="13">The sequence shown here is derived from an EMBL/GenBank/DDBJ whole genome shotgun (WGS) entry which is preliminary data.</text>
</comment>
<evidence type="ECO:0000259" key="12">
    <source>
        <dbReference type="Pfam" id="PF07715"/>
    </source>
</evidence>
<dbReference type="Pfam" id="PF07715">
    <property type="entry name" value="Plug"/>
    <property type="match status" value="1"/>
</dbReference>
<dbReference type="STRING" id="28125.HMPREF3202_00101"/>
<comment type="subcellular location">
    <subcellularLocation>
        <location evidence="1 8">Cell outer membrane</location>
        <topology evidence="1 8">Multi-pass membrane protein</topology>
    </subcellularLocation>
</comment>
<dbReference type="InterPro" id="IPR008969">
    <property type="entry name" value="CarboxyPept-like_regulatory"/>
</dbReference>
<keyword evidence="10" id="KW-0732">Signal</keyword>
<proteinExistence type="inferred from homology"/>
<evidence type="ECO:0000256" key="9">
    <source>
        <dbReference type="RuleBase" id="RU003357"/>
    </source>
</evidence>
<feature type="signal peptide" evidence="10">
    <location>
        <begin position="1"/>
        <end position="25"/>
    </location>
</feature>
<evidence type="ECO:0000256" key="10">
    <source>
        <dbReference type="SAM" id="SignalP"/>
    </source>
</evidence>
<evidence type="ECO:0000256" key="5">
    <source>
        <dbReference type="ARBA" id="ARBA00023077"/>
    </source>
</evidence>
<keyword evidence="4 8" id="KW-0812">Transmembrane</keyword>
<dbReference type="PATRIC" id="fig|28125.4.peg.96"/>
<dbReference type="NCBIfam" id="TIGR04057">
    <property type="entry name" value="SusC_RagA_signa"/>
    <property type="match status" value="1"/>
</dbReference>
<dbReference type="Pfam" id="PF13715">
    <property type="entry name" value="CarbopepD_reg_2"/>
    <property type="match status" value="1"/>
</dbReference>
<evidence type="ECO:0000259" key="11">
    <source>
        <dbReference type="Pfam" id="PF00593"/>
    </source>
</evidence>
<name>A0A137T1H1_9BACT</name>
<protein>
    <submittedName>
        <fullName evidence="13">TonB-dependent receptor plug domain protein</fullName>
    </submittedName>
</protein>
<dbReference type="InterPro" id="IPR039426">
    <property type="entry name" value="TonB-dep_rcpt-like"/>
</dbReference>
<dbReference type="Pfam" id="PF00593">
    <property type="entry name" value="TonB_dep_Rec_b-barrel"/>
    <property type="match status" value="1"/>
</dbReference>
<dbReference type="NCBIfam" id="TIGR04056">
    <property type="entry name" value="OMP_RagA_SusC"/>
    <property type="match status" value="1"/>
</dbReference>
<keyword evidence="7 8" id="KW-0998">Cell outer membrane</keyword>
<evidence type="ECO:0000256" key="4">
    <source>
        <dbReference type="ARBA" id="ARBA00022692"/>
    </source>
</evidence>
<keyword evidence="5 9" id="KW-0798">TonB box</keyword>
<dbReference type="InterPro" id="IPR037066">
    <property type="entry name" value="Plug_dom_sf"/>
</dbReference>
<dbReference type="GO" id="GO:0009279">
    <property type="term" value="C:cell outer membrane"/>
    <property type="evidence" value="ECO:0007669"/>
    <property type="project" value="UniProtKB-SubCell"/>
</dbReference>
<evidence type="ECO:0000256" key="6">
    <source>
        <dbReference type="ARBA" id="ARBA00023136"/>
    </source>
</evidence>
<sequence length="1070" mass="118794">MRDFMKRRLTMLLAGLFLFVGAALAQKNISGTVVSADDGEPIIGASVKAVGATVGVQTDIDGKFSFTLPAGETKIVVSYVGMQTQTVAAASNMKITLKRDNKQLDEVVVTAMGITRKQKSLGYSTQEIKADKLQTTRVTDVGNALAGKVSGARFYGASGATFDAGAIVLRGTTTLTPAGSEPIYVVDGVITNKNMINMDDVASLNVLKGPAATALYGSQGDNGAVIITTKGISSGNQQIDISHTIIFNKPYNHYKMQQEYGGGYGMSTYTFNPATDPAEWKVLDGKRFYDYAYDESWGAKYDGEEYIPYYAWDSTSPYYLQTARWESPGEDNMNHLLRTGMVNTTNVAFAKAGKDYMSRISFTNTSNKGIIPNSDAAKRFLSVRTSFKPLDHLNVDLDFKYTYSKTHNAAVEAYNEGDGAMFPSITQWFNTNVDINMMKDYRRPDGSFRSWNINNRYNFTPAFHNNPFAVFDNRNAYDIYQWNVFRAAATYDILKNLKVGLAVNGNIRSYRGELKTAMGFVAMTSGFKETQNTLNDISTIGSIAYNTDFLNKRLTWNIAGFVESRYYHFEKLYGYTTDGLLVDNFYNMSASVGKPMAENTKSSYRTQSLYANTTLGLDDTYFLELSARNDWDSRLPKDKNNYFYGGASATVLMSNILPKNNVLTFWKLRASLAQVGSTLNPYSLYDMYDIKKFGATGYMINQKVLRNPNIKPTISTSYEVGTEFRMFKNRLWGDINYYSRNTKNQIINLNITPASGFNSNTMNAGQIRNQGIEVMIGGRPIETKNWSWELTGNIAHNSNKLIELSDGVDRYRLFWYGYSTTLYQFAEVGKPVGTLYGSDWKRDPDGNIIMRKLSGASAEKNGEYLPVQDKNAMNYLGNVQPDLTGGFGTSLRWKNLTLSMSLDFQVGGKIASTTNMFGEFSGMLESTAGKNDRGGDIRGALKDNGGILVKGVYNTGTAEKPVYTPVESYVNANVYFEQLKGALWSPYVYDASYVKMREISLSYEFPKTLLAKTKIIKQASISLVAQNPWLIYSAMPNVDASEVGNAYAGCLERGQAMSSRSFGCTVKLTL</sequence>
<dbReference type="Proteomes" id="UP000070093">
    <property type="component" value="Unassembled WGS sequence"/>
</dbReference>
<dbReference type="SUPFAM" id="SSF56935">
    <property type="entry name" value="Porins"/>
    <property type="match status" value="1"/>
</dbReference>
<dbReference type="InterPro" id="IPR036942">
    <property type="entry name" value="Beta-barrel_TonB_sf"/>
</dbReference>
<gene>
    <name evidence="13" type="ORF">HMPREF3202_00101</name>
</gene>
<evidence type="ECO:0000313" key="14">
    <source>
        <dbReference type="Proteomes" id="UP000070093"/>
    </source>
</evidence>
<dbReference type="GO" id="GO:0044718">
    <property type="term" value="P:siderophore transmembrane transport"/>
    <property type="evidence" value="ECO:0007669"/>
    <property type="project" value="TreeGrafter"/>
</dbReference>
<feature type="domain" description="TonB-dependent receptor plug" evidence="12">
    <location>
        <begin position="118"/>
        <end position="223"/>
    </location>
</feature>
<dbReference type="InterPro" id="IPR000531">
    <property type="entry name" value="Beta-barrel_TonB"/>
</dbReference>
<feature type="chain" id="PRO_5007481302" evidence="10">
    <location>
        <begin position="26"/>
        <end position="1070"/>
    </location>
</feature>
<evidence type="ECO:0000256" key="7">
    <source>
        <dbReference type="ARBA" id="ARBA00023237"/>
    </source>
</evidence>
<evidence type="ECO:0000256" key="8">
    <source>
        <dbReference type="PROSITE-ProRule" id="PRU01360"/>
    </source>
</evidence>
<feature type="domain" description="TonB-dependent receptor-like beta-barrel" evidence="11">
    <location>
        <begin position="440"/>
        <end position="893"/>
    </location>
</feature>
<accession>A0A137T1H1</accession>
<evidence type="ECO:0000313" key="13">
    <source>
        <dbReference type="EMBL" id="KXO18442.1"/>
    </source>
</evidence>
<reference evidence="13 14" key="1">
    <citation type="submission" date="2016-02" db="EMBL/GenBank/DDBJ databases">
        <authorList>
            <person name="Wen L."/>
            <person name="He K."/>
            <person name="Yang H."/>
        </authorList>
    </citation>
    <scope>NUCLEOTIDE SEQUENCE [LARGE SCALE GENOMIC DNA]</scope>
    <source>
        <strain evidence="13 14">GED7880</strain>
    </source>
</reference>
<evidence type="ECO:0000256" key="3">
    <source>
        <dbReference type="ARBA" id="ARBA00022452"/>
    </source>
</evidence>
<evidence type="ECO:0000256" key="2">
    <source>
        <dbReference type="ARBA" id="ARBA00022448"/>
    </source>
</evidence>
<dbReference type="Gene3D" id="2.170.130.10">
    <property type="entry name" value="TonB-dependent receptor, plug domain"/>
    <property type="match status" value="1"/>
</dbReference>
<dbReference type="eggNOG" id="COG4771">
    <property type="taxonomic scope" value="Bacteria"/>
</dbReference>
<evidence type="ECO:0000256" key="1">
    <source>
        <dbReference type="ARBA" id="ARBA00004571"/>
    </source>
</evidence>
<keyword evidence="6 8" id="KW-0472">Membrane</keyword>
<dbReference type="EMBL" id="LTAG01000005">
    <property type="protein sequence ID" value="KXO18442.1"/>
    <property type="molecule type" value="Genomic_DNA"/>
</dbReference>
<keyword evidence="2 8" id="KW-0813">Transport</keyword>
<dbReference type="AlphaFoldDB" id="A0A137T1H1"/>
<dbReference type="InterPro" id="IPR023997">
    <property type="entry name" value="TonB-dep_OMP_SusC/RagA_CS"/>
</dbReference>
<dbReference type="GO" id="GO:0015344">
    <property type="term" value="F:siderophore uptake transmembrane transporter activity"/>
    <property type="evidence" value="ECO:0007669"/>
    <property type="project" value="TreeGrafter"/>
</dbReference>
<dbReference type="PANTHER" id="PTHR30069:SF37">
    <property type="entry name" value="FERRIC VIBRIOBACTIN RECEPTOR VIUA"/>
    <property type="match status" value="1"/>
</dbReference>
<organism evidence="13 14">
    <name type="scientific">Prevotella bivia</name>
    <dbReference type="NCBI Taxonomy" id="28125"/>
    <lineage>
        <taxon>Bacteria</taxon>
        <taxon>Pseudomonadati</taxon>
        <taxon>Bacteroidota</taxon>
        <taxon>Bacteroidia</taxon>
        <taxon>Bacteroidales</taxon>
        <taxon>Prevotellaceae</taxon>
        <taxon>Prevotella</taxon>
    </lineage>
</organism>